<dbReference type="Proteomes" id="UP000594688">
    <property type="component" value="Chromosome"/>
</dbReference>
<reference evidence="2 3" key="1">
    <citation type="submission" date="2020-02" db="EMBL/GenBank/DDBJ databases">
        <title>Genomic and physiological characterization of two novel Nitrospinaceae genera.</title>
        <authorList>
            <person name="Mueller A.J."/>
            <person name="Jung M.-Y."/>
            <person name="Strachan C.R."/>
            <person name="Herbold C.W."/>
            <person name="Kirkegaard R.H."/>
            <person name="Daims H."/>
        </authorList>
    </citation>
    <scope>NUCLEOTIDE SEQUENCE [LARGE SCALE GENOMIC DNA]</scope>
    <source>
        <strain evidence="2">EB</strain>
    </source>
</reference>
<accession>A0A7T0BY38</accession>
<evidence type="ECO:0000313" key="3">
    <source>
        <dbReference type="Proteomes" id="UP000594688"/>
    </source>
</evidence>
<dbReference type="Gene3D" id="3.40.50.1820">
    <property type="entry name" value="alpha/beta hydrolase"/>
    <property type="match status" value="1"/>
</dbReference>
<evidence type="ECO:0000259" key="1">
    <source>
        <dbReference type="Pfam" id="PF02230"/>
    </source>
</evidence>
<dbReference type="InterPro" id="IPR003140">
    <property type="entry name" value="PLipase/COase/thioEstase"/>
</dbReference>
<dbReference type="Pfam" id="PF02230">
    <property type="entry name" value="Abhydrolase_2"/>
    <property type="match status" value="1"/>
</dbReference>
<evidence type="ECO:0000313" key="2">
    <source>
        <dbReference type="EMBL" id="QPJ63043.1"/>
    </source>
</evidence>
<proteinExistence type="predicted"/>
<dbReference type="EMBL" id="CP048685">
    <property type="protein sequence ID" value="QPJ63043.1"/>
    <property type="molecule type" value="Genomic_DNA"/>
</dbReference>
<feature type="domain" description="Phospholipase/carboxylesterase/thioesterase" evidence="1">
    <location>
        <begin position="29"/>
        <end position="216"/>
    </location>
</feature>
<dbReference type="GO" id="GO:0016787">
    <property type="term" value="F:hydrolase activity"/>
    <property type="evidence" value="ECO:0007669"/>
    <property type="project" value="InterPro"/>
</dbReference>
<protein>
    <submittedName>
        <fullName evidence="2">Phospholipase</fullName>
    </submittedName>
</protein>
<dbReference type="InterPro" id="IPR029058">
    <property type="entry name" value="AB_hydrolase_fold"/>
</dbReference>
<dbReference type="AlphaFoldDB" id="A0A7T0BY38"/>
<gene>
    <name evidence="2" type="ORF">G3M70_14630</name>
</gene>
<sequence>MTMEYTTTEWNNKKIILGESDINPSEPFRLLIGFHGADSTPENMLIHAGKLNLNNTALLFPEAPIDAGKGLWSWWKDGPNQKETVAEFLKFTDNFVKSAQHWASEKADQYETHLWGFSQGGAAALVYSILGPHTIHKSASICGFLPELPEVTPESEKPLCNILGIYGANDNVVPSFLAEFALDEIKGQGHNVKILETDQGHEVTADNLSELSGFFSTQ</sequence>
<dbReference type="KEGG" id="nli:G3M70_14630"/>
<dbReference type="SUPFAM" id="SSF53474">
    <property type="entry name" value="alpha/beta-Hydrolases"/>
    <property type="match status" value="1"/>
</dbReference>
<name>A0A7T0BY38_9BACT</name>
<organism evidence="2 3">
    <name type="scientific">Candidatus Nitronauta litoralis</name>
    <dbReference type="NCBI Taxonomy" id="2705533"/>
    <lineage>
        <taxon>Bacteria</taxon>
        <taxon>Pseudomonadati</taxon>
        <taxon>Nitrospinota/Tectimicrobiota group</taxon>
        <taxon>Nitrospinota</taxon>
        <taxon>Nitrospinia</taxon>
        <taxon>Nitrospinales</taxon>
        <taxon>Nitrospinaceae</taxon>
        <taxon>Candidatus Nitronauta</taxon>
    </lineage>
</organism>